<dbReference type="GO" id="GO:0018818">
    <property type="term" value="F:acetylene hydratase activity"/>
    <property type="evidence" value="ECO:0007669"/>
    <property type="project" value="InterPro"/>
</dbReference>
<dbReference type="PANTHER" id="PTHR43742">
    <property type="entry name" value="TRIMETHYLAMINE-N-OXIDE REDUCTASE"/>
    <property type="match status" value="1"/>
</dbReference>
<evidence type="ECO:0000259" key="6">
    <source>
        <dbReference type="PROSITE" id="PS51669"/>
    </source>
</evidence>
<dbReference type="CDD" id="cd02781">
    <property type="entry name" value="MopB_CT_Acetylene-hydratase"/>
    <property type="match status" value="1"/>
</dbReference>
<dbReference type="SUPFAM" id="SSF50692">
    <property type="entry name" value="ADC-like"/>
    <property type="match status" value="1"/>
</dbReference>
<keyword evidence="5" id="KW-0732">Signal</keyword>
<dbReference type="SMART" id="SM00926">
    <property type="entry name" value="Molybdop_Fe4S4"/>
    <property type="match status" value="1"/>
</dbReference>
<feature type="signal peptide" evidence="5">
    <location>
        <begin position="1"/>
        <end position="16"/>
    </location>
</feature>
<dbReference type="InterPro" id="IPR009010">
    <property type="entry name" value="Asp_de-COase-like_dom_sf"/>
</dbReference>
<feature type="domain" description="4Fe-4S Mo/W bis-MGD-type" evidence="6">
    <location>
        <begin position="42"/>
        <end position="99"/>
    </location>
</feature>
<dbReference type="Pfam" id="PF00384">
    <property type="entry name" value="Molybdopterin"/>
    <property type="match status" value="1"/>
</dbReference>
<evidence type="ECO:0000313" key="8">
    <source>
        <dbReference type="Proteomes" id="UP000236197"/>
    </source>
</evidence>
<evidence type="ECO:0000256" key="4">
    <source>
        <dbReference type="ARBA" id="ARBA00023014"/>
    </source>
</evidence>
<dbReference type="Gene3D" id="2.40.40.20">
    <property type="match status" value="1"/>
</dbReference>
<name>A0A2K2UDG8_9ACTN</name>
<reference evidence="8" key="1">
    <citation type="submission" date="2018-01" db="EMBL/GenBank/DDBJ databases">
        <title>Rubneribacter badeniensis gen. nov., sp. nov., and Colonibacter rubneri, gen. nov., sp. nov., WGS of new members of the Eggerthellaceae.</title>
        <authorList>
            <person name="Danylec N."/>
            <person name="Stoll D.A."/>
            <person name="Doetsch A."/>
            <person name="Kulling S.E."/>
            <person name="Huch M."/>
        </authorList>
    </citation>
    <scope>NUCLEOTIDE SEQUENCE [LARGE SCALE GENOMIC DNA]</scope>
    <source>
        <strain evidence="8">ResAG-96</strain>
    </source>
</reference>
<dbReference type="Gene3D" id="3.40.50.740">
    <property type="match status" value="2"/>
</dbReference>
<comment type="similarity">
    <text evidence="1">Belongs to the prokaryotic molybdopterin-containing oxidoreductase family.</text>
</comment>
<sequence length="1040" mass="115596">MSRRTFAKVGVGSALAAVLAPGSLTGLEQASAEELNADNGEVKRIRSHCRACGKMECPIWVSVKNGRVIKIEGDESAISSHGNCCCKGRGAMQALYHPDRIKYPMKRTNPKGEDPGWVRISWDEAIQQAADGLRKIVEDPKNNGWHSIKILHGTGRTTTYATESLPAVVGTSNQGSTAGQVCKGPRIASGAMIAYASPHWVASNDGAKCFFQWGTNQEVSNYDTAGKVAAEMKSNSEVSICVGPRLQNLGKECDYQLHLRPGTDDALAQALINVIIQNKTYDELFIKRWTNGPMLVVDDLEPSGFAWTNKYEMPGAYPLNIRTRLLKESDMVEGGSPQKFAVWNARQGKVTFFDAPSGLWEGETGPTYPDPEKDCEVLHPSYLTPEDDNYDDTAALNTIDPGFPEALNLDPALEGEFEVTLKDGRTVRAVPVWQRFAQRVAYWTPERAAEHCWLDADLIRETALAYSKEPGMGGIMYNLPIEHTGNATETCRTILCLSGVTNNIDTFGGNRGSDLLYFLYNTYFQYHTPFVDNKLTPDQSGQCAGAVGEDGTPGAGRFPLIPWAGQVGNAAIFHDQTTCTDQIMSGKPYPIRGMISCTGSHFHSGNAVANWEAFKTLDFYLGWELWWTPTIELADIVLPARHFLENTCVRASQNGEGGFGAMVKIVEPMAESKWDSLSLINELAPALGAPWWPADKSQVPFLGQFGDAQWPTEEQALDMSVITMKPMDFMGGHVMQAGGPTELGLDGAPLQFDSYQDFCDKFQEHGQWSLKKMSPFGYYKRYLWGWLRSVEGYFDSESEDFMVTGKPGPLGFPTPTGKFELWSTVLESYPADTQGVEREVGLEDDYLAALPIVREPYESPYQTPEVYEEYPLIMTTGHRNPLYFHSEGRQQPYMRELYPVPHFQIHPDTAAQLGIEQGDWCWIESRRGRVRETADLFAGIDPRIIEADHGWWYPELPAPKHGWDLSNVNVLVDQYAQDPVLGSTTLRAYLVKVYKATPENCPDGHVVPRDPDTGIEIITSGDDPRLREWMPLTEEEKEAL</sequence>
<keyword evidence="3" id="KW-0408">Iron</keyword>
<dbReference type="GO" id="GO:0046872">
    <property type="term" value="F:metal ion binding"/>
    <property type="evidence" value="ECO:0007669"/>
    <property type="project" value="UniProtKB-KW"/>
</dbReference>
<dbReference type="PROSITE" id="PS51669">
    <property type="entry name" value="4FE4S_MOW_BIS_MGD"/>
    <property type="match status" value="1"/>
</dbReference>
<dbReference type="SUPFAM" id="SSF53706">
    <property type="entry name" value="Formate dehydrogenase/DMSO reductase, domains 1-3"/>
    <property type="match status" value="1"/>
</dbReference>
<dbReference type="GO" id="GO:0051536">
    <property type="term" value="F:iron-sulfur cluster binding"/>
    <property type="evidence" value="ECO:0007669"/>
    <property type="project" value="UniProtKB-KW"/>
</dbReference>
<evidence type="ECO:0000256" key="1">
    <source>
        <dbReference type="ARBA" id="ARBA00010312"/>
    </source>
</evidence>
<dbReference type="Gene3D" id="3.40.228.10">
    <property type="entry name" value="Dimethylsulfoxide Reductase, domain 2"/>
    <property type="match status" value="2"/>
</dbReference>
<evidence type="ECO:0000256" key="2">
    <source>
        <dbReference type="ARBA" id="ARBA00022723"/>
    </source>
</evidence>
<dbReference type="GO" id="GO:0016491">
    <property type="term" value="F:oxidoreductase activity"/>
    <property type="evidence" value="ECO:0007669"/>
    <property type="project" value="InterPro"/>
</dbReference>
<dbReference type="PANTHER" id="PTHR43742:SF6">
    <property type="entry name" value="OXIDOREDUCTASE YYAE-RELATED"/>
    <property type="match status" value="1"/>
</dbReference>
<dbReference type="GO" id="GO:0043546">
    <property type="term" value="F:molybdopterin cofactor binding"/>
    <property type="evidence" value="ECO:0007669"/>
    <property type="project" value="InterPro"/>
</dbReference>
<keyword evidence="8" id="KW-1185">Reference proteome</keyword>
<evidence type="ECO:0000256" key="3">
    <source>
        <dbReference type="ARBA" id="ARBA00023004"/>
    </source>
</evidence>
<keyword evidence="2" id="KW-0479">Metal-binding</keyword>
<dbReference type="InterPro" id="IPR050612">
    <property type="entry name" value="Prok_Mopterin_Oxidored"/>
</dbReference>
<dbReference type="AlphaFoldDB" id="A0A2K2UDG8"/>
<dbReference type="Pfam" id="PF01568">
    <property type="entry name" value="Molydop_binding"/>
    <property type="match status" value="1"/>
</dbReference>
<dbReference type="InterPro" id="IPR037949">
    <property type="entry name" value="MopB_CT_Acetylene-hydratase"/>
</dbReference>
<gene>
    <name evidence="7" type="ORF">C2L71_03265</name>
</gene>
<proteinExistence type="inferred from homology"/>
<dbReference type="InterPro" id="IPR006656">
    <property type="entry name" value="Mopterin_OxRdtase"/>
</dbReference>
<evidence type="ECO:0000256" key="5">
    <source>
        <dbReference type="SAM" id="SignalP"/>
    </source>
</evidence>
<dbReference type="InterPro" id="IPR006963">
    <property type="entry name" value="Mopterin_OxRdtase_4Fe-4S_dom"/>
</dbReference>
<protein>
    <submittedName>
        <fullName evidence="7">Molybdopterin dinucleotide-binding protein</fullName>
    </submittedName>
</protein>
<keyword evidence="4" id="KW-0411">Iron-sulfur</keyword>
<dbReference type="InterPro" id="IPR006657">
    <property type="entry name" value="MoPterin_dinucl-bd_dom"/>
</dbReference>
<accession>A0A2K2UDG8</accession>
<dbReference type="Pfam" id="PF04879">
    <property type="entry name" value="Molybdop_Fe4S4"/>
    <property type="match status" value="1"/>
</dbReference>
<feature type="chain" id="PRO_5038665970" evidence="5">
    <location>
        <begin position="17"/>
        <end position="1040"/>
    </location>
</feature>
<evidence type="ECO:0000313" key="7">
    <source>
        <dbReference type="EMBL" id="PNV68292.1"/>
    </source>
</evidence>
<dbReference type="Gene3D" id="2.20.25.90">
    <property type="entry name" value="ADC-like domains"/>
    <property type="match status" value="1"/>
</dbReference>
<comment type="caution">
    <text evidence="7">The sequence shown here is derived from an EMBL/GenBank/DDBJ whole genome shotgun (WGS) entry which is preliminary data.</text>
</comment>
<dbReference type="EMBL" id="PPEK01000002">
    <property type="protein sequence ID" value="PNV68292.1"/>
    <property type="molecule type" value="Genomic_DNA"/>
</dbReference>
<dbReference type="Proteomes" id="UP000236197">
    <property type="component" value="Unassembled WGS sequence"/>
</dbReference>
<organism evidence="7 8">
    <name type="scientific">Enteroscipio rubneri</name>
    <dbReference type="NCBI Taxonomy" id="2070686"/>
    <lineage>
        <taxon>Bacteria</taxon>
        <taxon>Bacillati</taxon>
        <taxon>Actinomycetota</taxon>
        <taxon>Coriobacteriia</taxon>
        <taxon>Eggerthellales</taxon>
        <taxon>Eggerthellaceae</taxon>
        <taxon>Enteroscipio</taxon>
    </lineage>
</organism>